<evidence type="ECO:0000313" key="3">
    <source>
        <dbReference type="EMBL" id="KAH7969933.1"/>
    </source>
</evidence>
<sequence>MFRPSTQQLSFNLAPSRQRGLLVNMTSTSAGDTPLNLSFAYGVERTHSECHAIGRLVGRDTIDAAFFALPNSKTRPSDLMMAGSKLTLLVFLFAVVLLPAIVHCRSLFHRDRRSGISDQRLAELETLAGLKSLRHRLKGITFPVAYGLVDPNKIGKRKRSFESQEESQQPQQQSQSGRQAGATDASSSSSLYQNIVDDAALEDYLTGLPTPDVTAQRVRSPDQLLRI</sequence>
<dbReference type="AlphaFoldDB" id="A0A9D4Q8N6"/>
<feature type="transmembrane region" description="Helical" evidence="2">
    <location>
        <begin position="86"/>
        <end position="104"/>
    </location>
</feature>
<name>A0A9D4Q8N6_RHISA</name>
<feature type="region of interest" description="Disordered" evidence="1">
    <location>
        <begin position="157"/>
        <end position="190"/>
    </location>
</feature>
<feature type="region of interest" description="Disordered" evidence="1">
    <location>
        <begin position="206"/>
        <end position="227"/>
    </location>
</feature>
<dbReference type="Proteomes" id="UP000821837">
    <property type="component" value="Unassembled WGS sequence"/>
</dbReference>
<evidence type="ECO:0000256" key="2">
    <source>
        <dbReference type="SAM" id="Phobius"/>
    </source>
</evidence>
<dbReference type="VEuPathDB" id="VectorBase:RSAN_044829"/>
<reference evidence="3" key="1">
    <citation type="journal article" date="2020" name="Cell">
        <title>Large-Scale Comparative Analyses of Tick Genomes Elucidate Their Genetic Diversity and Vector Capacities.</title>
        <authorList>
            <consortium name="Tick Genome and Microbiome Consortium (TIGMIC)"/>
            <person name="Jia N."/>
            <person name="Wang J."/>
            <person name="Shi W."/>
            <person name="Du L."/>
            <person name="Sun Y."/>
            <person name="Zhan W."/>
            <person name="Jiang J.F."/>
            <person name="Wang Q."/>
            <person name="Zhang B."/>
            <person name="Ji P."/>
            <person name="Bell-Sakyi L."/>
            <person name="Cui X.M."/>
            <person name="Yuan T.T."/>
            <person name="Jiang B.G."/>
            <person name="Yang W.F."/>
            <person name="Lam T.T."/>
            <person name="Chang Q.C."/>
            <person name="Ding S.J."/>
            <person name="Wang X.J."/>
            <person name="Zhu J.G."/>
            <person name="Ruan X.D."/>
            <person name="Zhao L."/>
            <person name="Wei J.T."/>
            <person name="Ye R.Z."/>
            <person name="Que T.C."/>
            <person name="Du C.H."/>
            <person name="Zhou Y.H."/>
            <person name="Cheng J.X."/>
            <person name="Dai P.F."/>
            <person name="Guo W.B."/>
            <person name="Han X.H."/>
            <person name="Huang E.J."/>
            <person name="Li L.F."/>
            <person name="Wei W."/>
            <person name="Gao Y.C."/>
            <person name="Liu J.Z."/>
            <person name="Shao H.Z."/>
            <person name="Wang X."/>
            <person name="Wang C.C."/>
            <person name="Yang T.C."/>
            <person name="Huo Q.B."/>
            <person name="Li W."/>
            <person name="Chen H.Y."/>
            <person name="Chen S.E."/>
            <person name="Zhou L.G."/>
            <person name="Ni X.B."/>
            <person name="Tian J.H."/>
            <person name="Sheng Y."/>
            <person name="Liu T."/>
            <person name="Pan Y.S."/>
            <person name="Xia L.Y."/>
            <person name="Li J."/>
            <person name="Zhao F."/>
            <person name="Cao W.C."/>
        </authorList>
    </citation>
    <scope>NUCLEOTIDE SEQUENCE</scope>
    <source>
        <strain evidence="3">Rsan-2018</strain>
    </source>
</reference>
<keyword evidence="2" id="KW-0812">Transmembrane</keyword>
<feature type="compositionally biased region" description="Low complexity" evidence="1">
    <location>
        <begin position="166"/>
        <end position="176"/>
    </location>
</feature>
<gene>
    <name evidence="3" type="ORF">HPB52_022780</name>
</gene>
<reference evidence="3" key="2">
    <citation type="submission" date="2021-09" db="EMBL/GenBank/DDBJ databases">
        <authorList>
            <person name="Jia N."/>
            <person name="Wang J."/>
            <person name="Shi W."/>
            <person name="Du L."/>
            <person name="Sun Y."/>
            <person name="Zhan W."/>
            <person name="Jiang J."/>
            <person name="Wang Q."/>
            <person name="Zhang B."/>
            <person name="Ji P."/>
            <person name="Sakyi L.B."/>
            <person name="Cui X."/>
            <person name="Yuan T."/>
            <person name="Jiang B."/>
            <person name="Yang W."/>
            <person name="Lam T.T.-Y."/>
            <person name="Chang Q."/>
            <person name="Ding S."/>
            <person name="Wang X."/>
            <person name="Zhu J."/>
            <person name="Ruan X."/>
            <person name="Zhao L."/>
            <person name="Wei J."/>
            <person name="Que T."/>
            <person name="Du C."/>
            <person name="Cheng J."/>
            <person name="Dai P."/>
            <person name="Han X."/>
            <person name="Huang E."/>
            <person name="Gao Y."/>
            <person name="Liu J."/>
            <person name="Shao H."/>
            <person name="Ye R."/>
            <person name="Li L."/>
            <person name="Wei W."/>
            <person name="Wang X."/>
            <person name="Wang C."/>
            <person name="Huo Q."/>
            <person name="Li W."/>
            <person name="Guo W."/>
            <person name="Chen H."/>
            <person name="Chen S."/>
            <person name="Zhou L."/>
            <person name="Zhou L."/>
            <person name="Ni X."/>
            <person name="Tian J."/>
            <person name="Zhou Y."/>
            <person name="Sheng Y."/>
            <person name="Liu T."/>
            <person name="Pan Y."/>
            <person name="Xia L."/>
            <person name="Li J."/>
            <person name="Zhao F."/>
            <person name="Cao W."/>
        </authorList>
    </citation>
    <scope>NUCLEOTIDE SEQUENCE</scope>
    <source>
        <strain evidence="3">Rsan-2018</strain>
        <tissue evidence="3">Larvae</tissue>
    </source>
</reference>
<dbReference type="EMBL" id="JABSTV010001248">
    <property type="protein sequence ID" value="KAH7969933.1"/>
    <property type="molecule type" value="Genomic_DNA"/>
</dbReference>
<evidence type="ECO:0000313" key="4">
    <source>
        <dbReference type="Proteomes" id="UP000821837"/>
    </source>
</evidence>
<accession>A0A9D4Q8N6</accession>
<comment type="caution">
    <text evidence="3">The sequence shown here is derived from an EMBL/GenBank/DDBJ whole genome shotgun (WGS) entry which is preliminary data.</text>
</comment>
<keyword evidence="2" id="KW-0472">Membrane</keyword>
<keyword evidence="4" id="KW-1185">Reference proteome</keyword>
<proteinExistence type="predicted"/>
<evidence type="ECO:0000256" key="1">
    <source>
        <dbReference type="SAM" id="MobiDB-lite"/>
    </source>
</evidence>
<keyword evidence="2" id="KW-1133">Transmembrane helix</keyword>
<protein>
    <submittedName>
        <fullName evidence="3">Uncharacterized protein</fullName>
    </submittedName>
</protein>
<organism evidence="3 4">
    <name type="scientific">Rhipicephalus sanguineus</name>
    <name type="common">Brown dog tick</name>
    <name type="synonym">Ixodes sanguineus</name>
    <dbReference type="NCBI Taxonomy" id="34632"/>
    <lineage>
        <taxon>Eukaryota</taxon>
        <taxon>Metazoa</taxon>
        <taxon>Ecdysozoa</taxon>
        <taxon>Arthropoda</taxon>
        <taxon>Chelicerata</taxon>
        <taxon>Arachnida</taxon>
        <taxon>Acari</taxon>
        <taxon>Parasitiformes</taxon>
        <taxon>Ixodida</taxon>
        <taxon>Ixodoidea</taxon>
        <taxon>Ixodidae</taxon>
        <taxon>Rhipicephalinae</taxon>
        <taxon>Rhipicephalus</taxon>
        <taxon>Rhipicephalus</taxon>
    </lineage>
</organism>